<keyword evidence="2" id="KW-1185">Reference proteome</keyword>
<reference evidence="1 2" key="1">
    <citation type="submission" date="2020-08" db="EMBL/GenBank/DDBJ databases">
        <title>Genomic Encyclopedia of Type Strains, Phase IV (KMG-IV): sequencing the most valuable type-strain genomes for metagenomic binning, comparative biology and taxonomic classification.</title>
        <authorList>
            <person name="Goeker M."/>
        </authorList>
    </citation>
    <scope>NUCLEOTIDE SEQUENCE [LARGE SCALE GENOMIC DNA]</scope>
    <source>
        <strain evidence="1 2">DSM 27057</strain>
    </source>
</reference>
<name>A0A7W6CJV7_9SPHN</name>
<comment type="caution">
    <text evidence="1">The sequence shown here is derived from an EMBL/GenBank/DDBJ whole genome shotgun (WGS) entry which is preliminary data.</text>
</comment>
<evidence type="ECO:0000313" key="2">
    <source>
        <dbReference type="Proteomes" id="UP000548867"/>
    </source>
</evidence>
<gene>
    <name evidence="1" type="ORF">GGR38_004862</name>
</gene>
<organism evidence="1 2">
    <name type="scientific">Novosphingobium sediminicola</name>
    <dbReference type="NCBI Taxonomy" id="563162"/>
    <lineage>
        <taxon>Bacteria</taxon>
        <taxon>Pseudomonadati</taxon>
        <taxon>Pseudomonadota</taxon>
        <taxon>Alphaproteobacteria</taxon>
        <taxon>Sphingomonadales</taxon>
        <taxon>Sphingomonadaceae</taxon>
        <taxon>Novosphingobium</taxon>
    </lineage>
</organism>
<protein>
    <submittedName>
        <fullName evidence="1">Uncharacterized protein</fullName>
    </submittedName>
</protein>
<evidence type="ECO:0000313" key="1">
    <source>
        <dbReference type="EMBL" id="MBB3957886.1"/>
    </source>
</evidence>
<dbReference type="EMBL" id="JACIDX010000048">
    <property type="protein sequence ID" value="MBB3957886.1"/>
    <property type="molecule type" value="Genomic_DNA"/>
</dbReference>
<proteinExistence type="predicted"/>
<sequence>MARAAVHITPTNPPLLWSKLPEQIRRQLAMHLVPALRARMRARGEDNADADETFC</sequence>
<dbReference type="AlphaFoldDB" id="A0A7W6CJV7"/>
<accession>A0A7W6CJV7</accession>
<dbReference type="Proteomes" id="UP000548867">
    <property type="component" value="Unassembled WGS sequence"/>
</dbReference>